<keyword evidence="4" id="KW-1185">Reference proteome</keyword>
<organism evidence="3 4">
    <name type="scientific">Diceros bicornis minor</name>
    <name type="common">South-central black rhinoceros</name>
    <dbReference type="NCBI Taxonomy" id="77932"/>
    <lineage>
        <taxon>Eukaryota</taxon>
        <taxon>Metazoa</taxon>
        <taxon>Chordata</taxon>
        <taxon>Craniata</taxon>
        <taxon>Vertebrata</taxon>
        <taxon>Euteleostomi</taxon>
        <taxon>Mammalia</taxon>
        <taxon>Eutheria</taxon>
        <taxon>Laurasiatheria</taxon>
        <taxon>Perissodactyla</taxon>
        <taxon>Rhinocerotidae</taxon>
        <taxon>Diceros</taxon>
    </lineage>
</organism>
<protein>
    <submittedName>
        <fullName evidence="3">Uncharacterized protein</fullName>
    </submittedName>
</protein>
<sequence length="135" mass="13752">MPSFPLAPAPDPQLLQMSCQQNQQQCQLFPKCFPKCPTPKCPLKCPPKRLPQCPAPCPPPVSSCCGPSSGGCCSSGGGGCCLSHHRCGRSQGRRHQSPNCCSSGSVSSLGAPAATALGALAAALGAAADLDHEEH</sequence>
<evidence type="ECO:0000313" key="4">
    <source>
        <dbReference type="Proteomes" id="UP000551758"/>
    </source>
</evidence>
<dbReference type="Proteomes" id="UP000551758">
    <property type="component" value="Unassembled WGS sequence"/>
</dbReference>
<reference evidence="3 4" key="1">
    <citation type="journal article" date="2020" name="Mol. Biol. Evol.">
        <title>Interspecific Gene Flow and the Evolution of Specialization in Black and White Rhinoceros.</title>
        <authorList>
            <person name="Moodley Y."/>
            <person name="Westbury M.V."/>
            <person name="Russo I.M."/>
            <person name="Gopalakrishnan S."/>
            <person name="Rakotoarivelo A."/>
            <person name="Olsen R.A."/>
            <person name="Prost S."/>
            <person name="Tunstall T."/>
            <person name="Ryder O.A."/>
            <person name="Dalen L."/>
            <person name="Bruford M.W."/>
        </authorList>
    </citation>
    <scope>NUCLEOTIDE SEQUENCE [LARGE SCALE GENOMIC DNA]</scope>
    <source>
        <strain evidence="3">SBR-YM</strain>
        <tissue evidence="3">Skin</tissue>
    </source>
</reference>
<proteinExistence type="inferred from homology"/>
<evidence type="ECO:0000256" key="2">
    <source>
        <dbReference type="ARBA" id="ARBA00023249"/>
    </source>
</evidence>
<comment type="caution">
    <text evidence="3">The sequence shown here is derived from an EMBL/GenBank/DDBJ whole genome shotgun (WGS) entry which is preliminary data.</text>
</comment>
<accession>A0A7J7EKC9</accession>
<dbReference type="InterPro" id="IPR028205">
    <property type="entry name" value="LCE"/>
</dbReference>
<evidence type="ECO:0000313" key="3">
    <source>
        <dbReference type="EMBL" id="KAF5916240.1"/>
    </source>
</evidence>
<keyword evidence="2" id="KW-0417">Keratinization</keyword>
<dbReference type="AlphaFoldDB" id="A0A7J7EKC9"/>
<dbReference type="EMBL" id="JACDTQ010002740">
    <property type="protein sequence ID" value="KAF5916240.1"/>
    <property type="molecule type" value="Genomic_DNA"/>
</dbReference>
<comment type="similarity">
    <text evidence="1">Belongs to the LCE family.</text>
</comment>
<evidence type="ECO:0000256" key="1">
    <source>
        <dbReference type="ARBA" id="ARBA00006189"/>
    </source>
</evidence>
<dbReference type="GO" id="GO:0031424">
    <property type="term" value="P:keratinization"/>
    <property type="evidence" value="ECO:0007669"/>
    <property type="project" value="UniProtKB-KW"/>
</dbReference>
<gene>
    <name evidence="3" type="ORF">HPG69_010601</name>
</gene>
<dbReference type="PRINTS" id="PR00021">
    <property type="entry name" value="PRORICH"/>
</dbReference>
<dbReference type="Pfam" id="PF14672">
    <property type="entry name" value="LCE"/>
    <property type="match status" value="1"/>
</dbReference>
<name>A0A7J7EKC9_DICBM</name>